<organism evidence="5">
    <name type="scientific">Candidatus Kentrum sp. LPFa</name>
    <dbReference type="NCBI Taxonomy" id="2126335"/>
    <lineage>
        <taxon>Bacteria</taxon>
        <taxon>Pseudomonadati</taxon>
        <taxon>Pseudomonadota</taxon>
        <taxon>Gammaproteobacteria</taxon>
        <taxon>Candidatus Kentrum</taxon>
    </lineage>
</organism>
<dbReference type="SUPFAM" id="SSF56112">
    <property type="entry name" value="Protein kinase-like (PK-like)"/>
    <property type="match status" value="1"/>
</dbReference>
<dbReference type="Gene3D" id="3.30.200.20">
    <property type="entry name" value="Phosphorylase Kinase, domain 1"/>
    <property type="match status" value="1"/>
</dbReference>
<feature type="region of interest" description="Disordered" evidence="3">
    <location>
        <begin position="335"/>
        <end position="356"/>
    </location>
</feature>
<evidence type="ECO:0000256" key="2">
    <source>
        <dbReference type="ARBA" id="ARBA00022840"/>
    </source>
</evidence>
<feature type="domain" description="Aminoglycoside phosphotransferase" evidence="4">
    <location>
        <begin position="25"/>
        <end position="242"/>
    </location>
</feature>
<protein>
    <recommendedName>
        <fullName evidence="4">Aminoglycoside phosphotransferase domain-containing protein</fullName>
    </recommendedName>
</protein>
<dbReference type="Gene3D" id="3.90.1200.10">
    <property type="match status" value="1"/>
</dbReference>
<dbReference type="EMBL" id="CAADFK010000011">
    <property type="protein sequence ID" value="VFK09651.1"/>
    <property type="molecule type" value="Genomic_DNA"/>
</dbReference>
<keyword evidence="1" id="KW-0547">Nucleotide-binding</keyword>
<evidence type="ECO:0000256" key="3">
    <source>
        <dbReference type="SAM" id="MobiDB-lite"/>
    </source>
</evidence>
<gene>
    <name evidence="5" type="ORF">BECKLPF1236B_GA0070989_10113</name>
</gene>
<reference evidence="5" key="1">
    <citation type="submission" date="2019-02" db="EMBL/GenBank/DDBJ databases">
        <authorList>
            <person name="Gruber-Vodicka R. H."/>
            <person name="Seah K. B. B."/>
        </authorList>
    </citation>
    <scope>NUCLEOTIDE SEQUENCE</scope>
    <source>
        <strain evidence="5">BECK_S313</strain>
    </source>
</reference>
<dbReference type="PANTHER" id="PTHR33540">
    <property type="entry name" value="TRNA THREONYLCARBAMOYLADENOSINE BIOSYNTHESIS PROTEIN TSAE"/>
    <property type="match status" value="1"/>
</dbReference>
<dbReference type="InterPro" id="IPR011009">
    <property type="entry name" value="Kinase-like_dom_sf"/>
</dbReference>
<dbReference type="InterPro" id="IPR002575">
    <property type="entry name" value="Aminoglycoside_PTrfase"/>
</dbReference>
<feature type="compositionally biased region" description="Basic and acidic residues" evidence="3">
    <location>
        <begin position="340"/>
        <end position="356"/>
    </location>
</feature>
<evidence type="ECO:0000256" key="1">
    <source>
        <dbReference type="ARBA" id="ARBA00022741"/>
    </source>
</evidence>
<proteinExistence type="predicted"/>
<accession>A0A450VXU3</accession>
<dbReference type="AlphaFoldDB" id="A0A450VXU3"/>
<sequence>MDNRLDAIRVWLDEILPNQRFRLMAASGDASFRRYFRVSRTGEQSLIVMDAPPSHEDSRCFVARAALLREVGVNAPEVLATDFEQGFLLLGDLGTVHYLDVLGDDRVERLYGDAMGALLTIQACASCEGLPEYDDGLLGEEMLLFRDWFLDKHLGIPITDAMEEALRDAFGFLRIVADEQPRVFVHRDYHSRNLMAHARHNPGVLDFQDAVRGPVTYDPVSLLKDVYIGWPPARVEEWVLGYRDLAMQHGILAAVDSATWLRWFDLMGAQRHLKIAGIFARLYHRDGKPGYLADIPLTLDYLATVCRRYPELAALGALLDRLDIRRLTQERNASLLSDAKGPRHGEQGGRRNGKDG</sequence>
<dbReference type="PANTHER" id="PTHR33540:SF1">
    <property type="entry name" value="N-ACETYLMURAMATE_N-ACETYLGLUCOSAMINE KINASE"/>
    <property type="match status" value="1"/>
</dbReference>
<evidence type="ECO:0000313" key="5">
    <source>
        <dbReference type="EMBL" id="VFK09651.1"/>
    </source>
</evidence>
<evidence type="ECO:0000259" key="4">
    <source>
        <dbReference type="Pfam" id="PF01636"/>
    </source>
</evidence>
<dbReference type="Pfam" id="PF01636">
    <property type="entry name" value="APH"/>
    <property type="match status" value="1"/>
</dbReference>
<name>A0A450VXU3_9GAMM</name>
<keyword evidence="2" id="KW-0067">ATP-binding</keyword>
<dbReference type="GO" id="GO:0005524">
    <property type="term" value="F:ATP binding"/>
    <property type="evidence" value="ECO:0007669"/>
    <property type="project" value="UniProtKB-KW"/>
</dbReference>